<reference evidence="2" key="1">
    <citation type="submission" date="2020-04" db="EMBL/GenBank/DDBJ databases">
        <authorList>
            <person name="Chiriac C."/>
            <person name="Salcher M."/>
            <person name="Ghai R."/>
            <person name="Kavagutti S V."/>
        </authorList>
    </citation>
    <scope>NUCLEOTIDE SEQUENCE</scope>
</reference>
<dbReference type="EMBL" id="LR796167">
    <property type="protein sequence ID" value="CAB4123034.1"/>
    <property type="molecule type" value="Genomic_DNA"/>
</dbReference>
<sequence>MANIQIPDLLSAGPVANGDLLIISQSGLAKKIAASDFLLPTTTNINDSNVQLTNLINSVSSNLTDVINADVAQLYLTIASNIATLEQNLTDLGVTNNNDLSAAVQSLNQAIISNNQIIANQVNQVQVNILGQLTATVGTLNKAIVDNVNASFSQTLGIIGTLNNKVDFQSYTLNQAIISNAQVLANQITSVNASLTSNIQASLTQSLTAIATVNSAIASQLTTVTSNLNGVTSKVSTLIGSVNGLNSKWSVTLDSNGYISGLTSVNNGTKAEFNVLADKFTIGKPGASSNVQAFTVNTDTNPPTLTFAGKIYANSIVSGSIATANLYIGNTTVPGANYFALEGGRERMILQDGNGTERLRLGYLNDNAPGSNVESYGITVRDQGGNLILGAGGLGNNTVFGNNIFPATTARAYGNHVGDGNAIVGGGKYVLGNISIDIGAVGEGVIIMTSGLFTNGNATTASPPTPVVVTPPGQTPPYVPPEVNPAEGAGGM</sequence>
<name>A0A6J5KL88_9CAUD</name>
<gene>
    <name evidence="2" type="ORF">UFOVP29_193</name>
</gene>
<evidence type="ECO:0000313" key="2">
    <source>
        <dbReference type="EMBL" id="CAB4123034.1"/>
    </source>
</evidence>
<feature type="region of interest" description="Disordered" evidence="1">
    <location>
        <begin position="472"/>
        <end position="492"/>
    </location>
</feature>
<accession>A0A6J5KL88</accession>
<protein>
    <submittedName>
        <fullName evidence="2">Uncharacterized protein</fullName>
    </submittedName>
</protein>
<proteinExistence type="predicted"/>
<feature type="compositionally biased region" description="Pro residues" evidence="1">
    <location>
        <begin position="473"/>
        <end position="483"/>
    </location>
</feature>
<organism evidence="2">
    <name type="scientific">uncultured Caudovirales phage</name>
    <dbReference type="NCBI Taxonomy" id="2100421"/>
    <lineage>
        <taxon>Viruses</taxon>
        <taxon>Duplodnaviria</taxon>
        <taxon>Heunggongvirae</taxon>
        <taxon>Uroviricota</taxon>
        <taxon>Caudoviricetes</taxon>
        <taxon>Peduoviridae</taxon>
        <taxon>Maltschvirus</taxon>
        <taxon>Maltschvirus maltsch</taxon>
    </lineage>
</organism>
<evidence type="ECO:0000256" key="1">
    <source>
        <dbReference type="SAM" id="MobiDB-lite"/>
    </source>
</evidence>